<accession>A0AAV4HTL1</accession>
<comment type="caution">
    <text evidence="2">The sequence shown here is derived from an EMBL/GenBank/DDBJ whole genome shotgun (WGS) entry which is preliminary data.</text>
</comment>
<gene>
    <name evidence="2" type="ORF">ElyMa_002822700</name>
</gene>
<feature type="region of interest" description="Disordered" evidence="1">
    <location>
        <begin position="1"/>
        <end position="40"/>
    </location>
</feature>
<organism evidence="2 3">
    <name type="scientific">Elysia marginata</name>
    <dbReference type="NCBI Taxonomy" id="1093978"/>
    <lineage>
        <taxon>Eukaryota</taxon>
        <taxon>Metazoa</taxon>
        <taxon>Spiralia</taxon>
        <taxon>Lophotrochozoa</taxon>
        <taxon>Mollusca</taxon>
        <taxon>Gastropoda</taxon>
        <taxon>Heterobranchia</taxon>
        <taxon>Euthyneura</taxon>
        <taxon>Panpulmonata</taxon>
        <taxon>Sacoglossa</taxon>
        <taxon>Placobranchoidea</taxon>
        <taxon>Plakobranchidae</taxon>
        <taxon>Elysia</taxon>
    </lineage>
</organism>
<sequence length="164" mass="18948">MRKPVGRTRTIRRSLQWNPQGQRTRGMPQTKAKSHQGRCEKKADFYEKKFQREPNVMELEVEESGSLLFVAYGQALEYDNDDDDDGGGGDNNDNDDDGDDDDDDDDDDNGDDDNDYEYDNENDYNNDDVAQARPPLHLYINYSHMVSSLFYDQMNYLSNLASTY</sequence>
<feature type="region of interest" description="Disordered" evidence="1">
    <location>
        <begin position="75"/>
        <end position="129"/>
    </location>
</feature>
<feature type="compositionally biased region" description="Acidic residues" evidence="1">
    <location>
        <begin position="78"/>
        <end position="126"/>
    </location>
</feature>
<feature type="compositionally biased region" description="Polar residues" evidence="1">
    <location>
        <begin position="13"/>
        <end position="23"/>
    </location>
</feature>
<evidence type="ECO:0000256" key="1">
    <source>
        <dbReference type="SAM" id="MobiDB-lite"/>
    </source>
</evidence>
<evidence type="ECO:0000313" key="3">
    <source>
        <dbReference type="Proteomes" id="UP000762676"/>
    </source>
</evidence>
<reference evidence="2 3" key="1">
    <citation type="journal article" date="2021" name="Elife">
        <title>Chloroplast acquisition without the gene transfer in kleptoplastic sea slugs, Plakobranchus ocellatus.</title>
        <authorList>
            <person name="Maeda T."/>
            <person name="Takahashi S."/>
            <person name="Yoshida T."/>
            <person name="Shimamura S."/>
            <person name="Takaki Y."/>
            <person name="Nagai Y."/>
            <person name="Toyoda A."/>
            <person name="Suzuki Y."/>
            <person name="Arimoto A."/>
            <person name="Ishii H."/>
            <person name="Satoh N."/>
            <person name="Nishiyama T."/>
            <person name="Hasebe M."/>
            <person name="Maruyama T."/>
            <person name="Minagawa J."/>
            <person name="Obokata J."/>
            <person name="Shigenobu S."/>
        </authorList>
    </citation>
    <scope>NUCLEOTIDE SEQUENCE [LARGE SCALE GENOMIC DNA]</scope>
</reference>
<dbReference type="AlphaFoldDB" id="A0AAV4HTL1"/>
<keyword evidence="3" id="KW-1185">Reference proteome</keyword>
<protein>
    <submittedName>
        <fullName evidence="2">Uncharacterized protein</fullName>
    </submittedName>
</protein>
<proteinExistence type="predicted"/>
<feature type="compositionally biased region" description="Basic residues" evidence="1">
    <location>
        <begin position="1"/>
        <end position="12"/>
    </location>
</feature>
<dbReference type="EMBL" id="BMAT01005850">
    <property type="protein sequence ID" value="GFS00781.1"/>
    <property type="molecule type" value="Genomic_DNA"/>
</dbReference>
<dbReference type="Proteomes" id="UP000762676">
    <property type="component" value="Unassembled WGS sequence"/>
</dbReference>
<evidence type="ECO:0000313" key="2">
    <source>
        <dbReference type="EMBL" id="GFS00781.1"/>
    </source>
</evidence>
<name>A0AAV4HTL1_9GAST</name>